<evidence type="ECO:0000313" key="2">
    <source>
        <dbReference type="Proteomes" id="UP001292094"/>
    </source>
</evidence>
<keyword evidence="2" id="KW-1185">Reference proteome</keyword>
<name>A0AAE1PMK4_9EUCA</name>
<evidence type="ECO:0000313" key="1">
    <source>
        <dbReference type="EMBL" id="KAK4311128.1"/>
    </source>
</evidence>
<proteinExistence type="predicted"/>
<organism evidence="1 2">
    <name type="scientific">Petrolisthes manimaculis</name>
    <dbReference type="NCBI Taxonomy" id="1843537"/>
    <lineage>
        <taxon>Eukaryota</taxon>
        <taxon>Metazoa</taxon>
        <taxon>Ecdysozoa</taxon>
        <taxon>Arthropoda</taxon>
        <taxon>Crustacea</taxon>
        <taxon>Multicrustacea</taxon>
        <taxon>Malacostraca</taxon>
        <taxon>Eumalacostraca</taxon>
        <taxon>Eucarida</taxon>
        <taxon>Decapoda</taxon>
        <taxon>Pleocyemata</taxon>
        <taxon>Anomura</taxon>
        <taxon>Galatheoidea</taxon>
        <taxon>Porcellanidae</taxon>
        <taxon>Petrolisthes</taxon>
    </lineage>
</organism>
<gene>
    <name evidence="1" type="ORF">Pmani_017330</name>
</gene>
<comment type="caution">
    <text evidence="1">The sequence shown here is derived from an EMBL/GenBank/DDBJ whole genome shotgun (WGS) entry which is preliminary data.</text>
</comment>
<reference evidence="1" key="1">
    <citation type="submission" date="2023-11" db="EMBL/GenBank/DDBJ databases">
        <title>Genome assemblies of two species of porcelain crab, Petrolisthes cinctipes and Petrolisthes manimaculis (Anomura: Porcellanidae).</title>
        <authorList>
            <person name="Angst P."/>
        </authorList>
    </citation>
    <scope>NUCLEOTIDE SEQUENCE</scope>
    <source>
        <strain evidence="1">PB745_02</strain>
        <tissue evidence="1">Gill</tissue>
    </source>
</reference>
<protein>
    <submittedName>
        <fullName evidence="1">Uncharacterized protein</fullName>
    </submittedName>
</protein>
<sequence>MFHHSTSRFKSQARNIIWNVYRYFSAQWGGDSSAEVLEKTAKATNVSVKTVRRVQRQASECDPNPITSPVYHPKKLRVRIKLDDFDKECIRKEVLSFYERGEIPTVDALLERVREEPVKFEGGQTTLWKVIREIGFNGDCGGVIARGVGACHVYGPGKVCTVSRSEVWSDHGAGSGNALWNIPEGIGSGHFQSPWASVEEVGREGEIVR</sequence>
<dbReference type="EMBL" id="JAWZYT010001551">
    <property type="protein sequence ID" value="KAK4311128.1"/>
    <property type="molecule type" value="Genomic_DNA"/>
</dbReference>
<dbReference type="AlphaFoldDB" id="A0AAE1PMK4"/>
<dbReference type="Proteomes" id="UP001292094">
    <property type="component" value="Unassembled WGS sequence"/>
</dbReference>
<accession>A0AAE1PMK4</accession>